<dbReference type="AlphaFoldDB" id="A0A4R5CYZ3"/>
<dbReference type="GO" id="GO:0042597">
    <property type="term" value="C:periplasmic space"/>
    <property type="evidence" value="ECO:0007669"/>
    <property type="project" value="InterPro"/>
</dbReference>
<dbReference type="Proteomes" id="UP000294739">
    <property type="component" value="Unassembled WGS sequence"/>
</dbReference>
<dbReference type="Gene3D" id="1.50.10.100">
    <property type="entry name" value="Chondroitin AC/alginate lyase"/>
    <property type="match status" value="1"/>
</dbReference>
<evidence type="ECO:0000259" key="4">
    <source>
        <dbReference type="Pfam" id="PF05426"/>
    </source>
</evidence>
<feature type="domain" description="Alginate lyase" evidence="4">
    <location>
        <begin position="112"/>
        <end position="364"/>
    </location>
</feature>
<dbReference type="RefSeq" id="WP_131898078.1">
    <property type="nucleotide sequence ID" value="NZ_SMKZ01000033.1"/>
</dbReference>
<sequence>MPPDANTYNQVSRRTVVAGLTAALAVPALSGAAHATRTTSTTSTPGPGPVIWTTNDLLDRAKDRVARKTEPFYGAWLKTLSQAENVLGMSLPGYHGPNENTYYVRGREHSMYARDLAICYRITGERRFLDKLKELLHNWARDAIDHPYPEPPRLSLPGGQGPYIAPLAVEVFPGSNLPHGTGLRIGRIMPKFADAYAMVWDEMSQDERADVDEWMRLMIAPTLESRRLWAEFEYHHTDGVINLPPYFGEQYFNNHLTAHTLALAAIGYTLRNKDLVEYAINSAEHPRNLQALIDGCILMPDDLGTGEPSDLSKEDPTLIAGMPPPLPGEIWDRYRTNGNRGMLYTTLNLRFLMLMAEMTHNNKHSHSSVKGYRDYYDYVGPNGENLEISFEVYSPWWITRQASSVNSPYYDHEQEDPGFDRIANDRVTHELSSWEFAARQYPGNSKIKQALQSWDRVLFDMDTWGWTAVLTHGSDLGD</sequence>
<organism evidence="5 6">
    <name type="scientific">Jiangella asiatica</name>
    <dbReference type="NCBI Taxonomy" id="2530372"/>
    <lineage>
        <taxon>Bacteria</taxon>
        <taxon>Bacillati</taxon>
        <taxon>Actinomycetota</taxon>
        <taxon>Actinomycetes</taxon>
        <taxon>Jiangellales</taxon>
        <taxon>Jiangellaceae</taxon>
        <taxon>Jiangella</taxon>
    </lineage>
</organism>
<dbReference type="OrthoDB" id="1551029at2"/>
<dbReference type="InterPro" id="IPR006311">
    <property type="entry name" value="TAT_signal"/>
</dbReference>
<dbReference type="PROSITE" id="PS51318">
    <property type="entry name" value="TAT"/>
    <property type="match status" value="1"/>
</dbReference>
<keyword evidence="6" id="KW-1185">Reference proteome</keyword>
<dbReference type="InterPro" id="IPR008397">
    <property type="entry name" value="Alginate_lyase_dom"/>
</dbReference>
<evidence type="ECO:0000313" key="6">
    <source>
        <dbReference type="Proteomes" id="UP000294739"/>
    </source>
</evidence>
<evidence type="ECO:0000256" key="3">
    <source>
        <dbReference type="SAM" id="SignalP"/>
    </source>
</evidence>
<proteinExistence type="predicted"/>
<gene>
    <name evidence="5" type="ORF">E1269_20765</name>
</gene>
<feature type="signal peptide" evidence="3">
    <location>
        <begin position="1"/>
        <end position="35"/>
    </location>
</feature>
<dbReference type="InParanoid" id="A0A4R5CYZ3"/>
<evidence type="ECO:0000256" key="1">
    <source>
        <dbReference type="ARBA" id="ARBA00022729"/>
    </source>
</evidence>
<dbReference type="EMBL" id="SMKZ01000033">
    <property type="protein sequence ID" value="TDE03093.1"/>
    <property type="molecule type" value="Genomic_DNA"/>
</dbReference>
<evidence type="ECO:0000256" key="2">
    <source>
        <dbReference type="ARBA" id="ARBA00023239"/>
    </source>
</evidence>
<accession>A0A4R5CYZ3</accession>
<keyword evidence="1 3" id="KW-0732">Signal</keyword>
<evidence type="ECO:0000313" key="5">
    <source>
        <dbReference type="EMBL" id="TDE03093.1"/>
    </source>
</evidence>
<comment type="caution">
    <text evidence="5">The sequence shown here is derived from an EMBL/GenBank/DDBJ whole genome shotgun (WGS) entry which is preliminary data.</text>
</comment>
<protein>
    <recommendedName>
        <fullName evidence="4">Alginate lyase domain-containing protein</fullName>
    </recommendedName>
</protein>
<feature type="chain" id="PRO_5020470686" description="Alginate lyase domain-containing protein" evidence="3">
    <location>
        <begin position="36"/>
        <end position="478"/>
    </location>
</feature>
<keyword evidence="2" id="KW-0456">Lyase</keyword>
<reference evidence="5 6" key="1">
    <citation type="submission" date="2019-03" db="EMBL/GenBank/DDBJ databases">
        <title>Draft genome sequences of novel Actinobacteria.</title>
        <authorList>
            <person name="Sahin N."/>
            <person name="Ay H."/>
            <person name="Saygin H."/>
        </authorList>
    </citation>
    <scope>NUCLEOTIDE SEQUENCE [LARGE SCALE GENOMIC DNA]</scope>
    <source>
        <strain evidence="5 6">5K138</strain>
    </source>
</reference>
<name>A0A4R5CYZ3_9ACTN</name>
<dbReference type="SUPFAM" id="SSF48230">
    <property type="entry name" value="Chondroitin AC/alginate lyase"/>
    <property type="match status" value="1"/>
</dbReference>
<dbReference type="GO" id="GO:0016829">
    <property type="term" value="F:lyase activity"/>
    <property type="evidence" value="ECO:0007669"/>
    <property type="project" value="UniProtKB-KW"/>
</dbReference>
<dbReference type="Pfam" id="PF05426">
    <property type="entry name" value="Alginate_lyase"/>
    <property type="match status" value="1"/>
</dbReference>
<dbReference type="InterPro" id="IPR008929">
    <property type="entry name" value="Chondroitin_lyas"/>
</dbReference>